<evidence type="ECO:0000313" key="3">
    <source>
        <dbReference type="Proteomes" id="UP001596096"/>
    </source>
</evidence>
<feature type="region of interest" description="Disordered" evidence="1">
    <location>
        <begin position="29"/>
        <end position="52"/>
    </location>
</feature>
<protein>
    <recommendedName>
        <fullName evidence="4">Aminotransferase class V domain-containing protein</fullName>
    </recommendedName>
</protein>
<feature type="compositionally biased region" description="Low complexity" evidence="1">
    <location>
        <begin position="33"/>
        <end position="52"/>
    </location>
</feature>
<organism evidence="2 3">
    <name type="scientific">Nonomuraea harbinensis</name>
    <dbReference type="NCBI Taxonomy" id="1286938"/>
    <lineage>
        <taxon>Bacteria</taxon>
        <taxon>Bacillati</taxon>
        <taxon>Actinomycetota</taxon>
        <taxon>Actinomycetes</taxon>
        <taxon>Streptosporangiales</taxon>
        <taxon>Streptosporangiaceae</taxon>
        <taxon>Nonomuraea</taxon>
    </lineage>
</organism>
<dbReference type="Proteomes" id="UP001596096">
    <property type="component" value="Unassembled WGS sequence"/>
</dbReference>
<evidence type="ECO:0000256" key="1">
    <source>
        <dbReference type="SAM" id="MobiDB-lite"/>
    </source>
</evidence>
<evidence type="ECO:0000313" key="2">
    <source>
        <dbReference type="EMBL" id="MFC5815180.1"/>
    </source>
</evidence>
<comment type="caution">
    <text evidence="2">The sequence shown here is derived from an EMBL/GenBank/DDBJ whole genome shotgun (WGS) entry which is preliminary data.</text>
</comment>
<reference evidence="3" key="1">
    <citation type="journal article" date="2019" name="Int. J. Syst. Evol. Microbiol.">
        <title>The Global Catalogue of Microorganisms (GCM) 10K type strain sequencing project: providing services to taxonomists for standard genome sequencing and annotation.</title>
        <authorList>
            <consortium name="The Broad Institute Genomics Platform"/>
            <consortium name="The Broad Institute Genome Sequencing Center for Infectious Disease"/>
            <person name="Wu L."/>
            <person name="Ma J."/>
        </authorList>
    </citation>
    <scope>NUCLEOTIDE SEQUENCE [LARGE SCALE GENOMIC DNA]</scope>
    <source>
        <strain evidence="3">CGMCC 4.7106</strain>
    </source>
</reference>
<proteinExistence type="predicted"/>
<dbReference type="EMBL" id="JBHSNW010000003">
    <property type="protein sequence ID" value="MFC5815180.1"/>
    <property type="molecule type" value="Genomic_DNA"/>
</dbReference>
<accession>A0ABW1BPQ4</accession>
<keyword evidence="3" id="KW-1185">Reference proteome</keyword>
<name>A0ABW1BPQ4_9ACTN</name>
<sequence>MSENDGAQAHPALAGGALYLDYNATTPVDPEALRAAPPSAPRGGRSSPWPPSIRRCCAPARVCARTGSP</sequence>
<gene>
    <name evidence="2" type="ORF">ACFPUY_08805</name>
</gene>
<dbReference type="RefSeq" id="WP_246640810.1">
    <property type="nucleotide sequence ID" value="NZ_JAHKRN010000042.1"/>
</dbReference>
<evidence type="ECO:0008006" key="4">
    <source>
        <dbReference type="Google" id="ProtNLM"/>
    </source>
</evidence>